<evidence type="ECO:0000256" key="2">
    <source>
        <dbReference type="PIRSR" id="PIRSR605511-1"/>
    </source>
</evidence>
<dbReference type="InterPro" id="IPR013658">
    <property type="entry name" value="SGL"/>
</dbReference>
<dbReference type="Proteomes" id="UP000523821">
    <property type="component" value="Unassembled WGS sequence"/>
</dbReference>
<dbReference type="GO" id="GO:0019853">
    <property type="term" value="P:L-ascorbic acid biosynthetic process"/>
    <property type="evidence" value="ECO:0007669"/>
    <property type="project" value="TreeGrafter"/>
</dbReference>
<feature type="binding site" evidence="3">
    <location>
        <position position="18"/>
    </location>
    <ligand>
        <name>a divalent metal cation</name>
        <dbReference type="ChEBI" id="CHEBI:60240"/>
    </ligand>
</feature>
<reference evidence="5 6" key="1">
    <citation type="submission" date="2020-08" db="EMBL/GenBank/DDBJ databases">
        <title>Genomic Encyclopedia of Type Strains, Phase IV (KMG-IV): sequencing the most valuable type-strain genomes for metagenomic binning, comparative biology and taxonomic classification.</title>
        <authorList>
            <person name="Goeker M."/>
        </authorList>
    </citation>
    <scope>NUCLEOTIDE SEQUENCE [LARGE SCALE GENOMIC DNA]</scope>
    <source>
        <strain evidence="5 6">DSM 16268</strain>
    </source>
</reference>
<gene>
    <name evidence="5" type="ORF">GGQ63_000250</name>
</gene>
<dbReference type="SUPFAM" id="SSF63829">
    <property type="entry name" value="Calcium-dependent phosphotriesterase"/>
    <property type="match status" value="1"/>
</dbReference>
<comment type="cofactor">
    <cofactor evidence="3">
        <name>Zn(2+)</name>
        <dbReference type="ChEBI" id="CHEBI:29105"/>
    </cofactor>
    <text evidence="3">Binds 1 divalent metal cation per subunit.</text>
</comment>
<comment type="caution">
    <text evidence="5">The sequence shown here is derived from an EMBL/GenBank/DDBJ whole genome shotgun (WGS) entry which is preliminary data.</text>
</comment>
<protein>
    <submittedName>
        <fullName evidence="5">Sugar lactone lactonase YvrE</fullName>
    </submittedName>
</protein>
<dbReference type="GO" id="GO:0004341">
    <property type="term" value="F:gluconolactonase activity"/>
    <property type="evidence" value="ECO:0007669"/>
    <property type="project" value="TreeGrafter"/>
</dbReference>
<name>A0A7W9CSW6_9HYPH</name>
<dbReference type="PRINTS" id="PR01790">
    <property type="entry name" value="SMP30FAMILY"/>
</dbReference>
<feature type="binding site" evidence="3">
    <location>
        <position position="200"/>
    </location>
    <ligand>
        <name>a divalent metal cation</name>
        <dbReference type="ChEBI" id="CHEBI:60240"/>
    </ligand>
</feature>
<evidence type="ECO:0000313" key="6">
    <source>
        <dbReference type="Proteomes" id="UP000523821"/>
    </source>
</evidence>
<feature type="domain" description="SMP-30/Gluconolactonase/LRE-like region" evidence="4">
    <location>
        <begin position="16"/>
        <end position="258"/>
    </location>
</feature>
<accession>A0A7W9CSW6</accession>
<dbReference type="PANTHER" id="PTHR10907">
    <property type="entry name" value="REGUCALCIN"/>
    <property type="match status" value="1"/>
</dbReference>
<dbReference type="InterPro" id="IPR005511">
    <property type="entry name" value="SMP-30"/>
</dbReference>
<feature type="active site" description="Proton donor/acceptor" evidence="2">
    <location>
        <position position="200"/>
    </location>
</feature>
<dbReference type="RefSeq" id="WP_183851782.1">
    <property type="nucleotide sequence ID" value="NZ_JACHOO010000001.1"/>
</dbReference>
<feature type="binding site" evidence="3">
    <location>
        <position position="103"/>
    </location>
    <ligand>
        <name>substrate</name>
    </ligand>
</feature>
<evidence type="ECO:0000259" key="4">
    <source>
        <dbReference type="Pfam" id="PF08450"/>
    </source>
</evidence>
<dbReference type="Gene3D" id="2.120.10.30">
    <property type="entry name" value="TolB, C-terminal domain"/>
    <property type="match status" value="1"/>
</dbReference>
<comment type="similarity">
    <text evidence="1">Belongs to the SMP-30/CGR1 family.</text>
</comment>
<keyword evidence="6" id="KW-1185">Reference proteome</keyword>
<evidence type="ECO:0000256" key="3">
    <source>
        <dbReference type="PIRSR" id="PIRSR605511-2"/>
    </source>
</evidence>
<sequence>MAEIAFVPLTPTLHRLAEGPSWDDRRGALLYCDIPEGRIRAVTPDGLEVDLWTLPDIVCSFGLCESGRLVVALRDRVVLFDPSSGGIETLATIEADNPATRLNDGKVGPDGAFWVGTMDESPAKRKVGALYRVTADGSVEKKVEGLGVSNGLAFAADGRTLFHADSRGPWIDRWTLDPATGALSDRVRLAELDEATGRPDGGATDVEGYYWSAGVSAARLNRFAPDGRLVESHSIPAAAPTMPCFGGPDMKTLFVTSLRTGRTEEQLARYPLSGSVFVGRSTVAGVPVGRFRGV</sequence>
<evidence type="ECO:0000313" key="5">
    <source>
        <dbReference type="EMBL" id="MBB5751207.1"/>
    </source>
</evidence>
<dbReference type="GO" id="GO:0005509">
    <property type="term" value="F:calcium ion binding"/>
    <property type="evidence" value="ECO:0007669"/>
    <property type="project" value="TreeGrafter"/>
</dbReference>
<dbReference type="Pfam" id="PF08450">
    <property type="entry name" value="SGL"/>
    <property type="match status" value="1"/>
</dbReference>
<evidence type="ECO:0000256" key="1">
    <source>
        <dbReference type="ARBA" id="ARBA00008853"/>
    </source>
</evidence>
<keyword evidence="3" id="KW-0862">Zinc</keyword>
<feature type="binding site" evidence="3">
    <location>
        <position position="150"/>
    </location>
    <ligand>
        <name>a divalent metal cation</name>
        <dbReference type="ChEBI" id="CHEBI:60240"/>
    </ligand>
</feature>
<organism evidence="5 6">
    <name type="scientific">Prosthecomicrobium pneumaticum</name>
    <dbReference type="NCBI Taxonomy" id="81895"/>
    <lineage>
        <taxon>Bacteria</taxon>
        <taxon>Pseudomonadati</taxon>
        <taxon>Pseudomonadota</taxon>
        <taxon>Alphaproteobacteria</taxon>
        <taxon>Hyphomicrobiales</taxon>
        <taxon>Kaistiaceae</taxon>
        <taxon>Prosthecomicrobium</taxon>
    </lineage>
</organism>
<dbReference type="EMBL" id="JACHOO010000001">
    <property type="protein sequence ID" value="MBB5751207.1"/>
    <property type="molecule type" value="Genomic_DNA"/>
</dbReference>
<dbReference type="PANTHER" id="PTHR10907:SF47">
    <property type="entry name" value="REGUCALCIN"/>
    <property type="match status" value="1"/>
</dbReference>
<proteinExistence type="inferred from homology"/>
<keyword evidence="3" id="KW-0479">Metal-binding</keyword>
<dbReference type="InterPro" id="IPR011042">
    <property type="entry name" value="6-blade_b-propeller_TolB-like"/>
</dbReference>
<dbReference type="AlphaFoldDB" id="A0A7W9CSW6"/>
<feature type="binding site" evidence="3">
    <location>
        <position position="101"/>
    </location>
    <ligand>
        <name>substrate</name>
    </ligand>
</feature>